<name>A0ACA9PRM6_9GLOM</name>
<organism evidence="1 2">
    <name type="scientific">Dentiscutata heterogama</name>
    <dbReference type="NCBI Taxonomy" id="1316150"/>
    <lineage>
        <taxon>Eukaryota</taxon>
        <taxon>Fungi</taxon>
        <taxon>Fungi incertae sedis</taxon>
        <taxon>Mucoromycota</taxon>
        <taxon>Glomeromycotina</taxon>
        <taxon>Glomeromycetes</taxon>
        <taxon>Diversisporales</taxon>
        <taxon>Gigasporaceae</taxon>
        <taxon>Dentiscutata</taxon>
    </lineage>
</organism>
<evidence type="ECO:0000313" key="1">
    <source>
        <dbReference type="EMBL" id="CAG8721377.1"/>
    </source>
</evidence>
<evidence type="ECO:0000313" key="2">
    <source>
        <dbReference type="Proteomes" id="UP000789702"/>
    </source>
</evidence>
<protein>
    <submittedName>
        <fullName evidence="1">981_t:CDS:1</fullName>
    </submittedName>
</protein>
<gene>
    <name evidence="1" type="ORF">DHETER_LOCUS12858</name>
</gene>
<keyword evidence="2" id="KW-1185">Reference proteome</keyword>
<accession>A0ACA9PRM6</accession>
<dbReference type="EMBL" id="CAJVPU010033014">
    <property type="protein sequence ID" value="CAG8721377.1"/>
    <property type="molecule type" value="Genomic_DNA"/>
</dbReference>
<proteinExistence type="predicted"/>
<comment type="caution">
    <text evidence="1">The sequence shown here is derived from an EMBL/GenBank/DDBJ whole genome shotgun (WGS) entry which is preliminary data.</text>
</comment>
<dbReference type="Proteomes" id="UP000789702">
    <property type="component" value="Unassembled WGS sequence"/>
</dbReference>
<feature type="non-terminal residue" evidence="1">
    <location>
        <position position="1"/>
    </location>
</feature>
<sequence length="90" mass="10362">IQSTDVQLQYNPTIYDYPPLISSDKSSSRSESEANEDTQMEITSTLQVEHANAMDDMMEIEDVMDDVKEDKYNMSEDEIDEDNSEIESEK</sequence>
<reference evidence="1" key="1">
    <citation type="submission" date="2021-06" db="EMBL/GenBank/DDBJ databases">
        <authorList>
            <person name="Kallberg Y."/>
            <person name="Tangrot J."/>
            <person name="Rosling A."/>
        </authorList>
    </citation>
    <scope>NUCLEOTIDE SEQUENCE</scope>
    <source>
        <strain evidence="1">IL203A</strain>
    </source>
</reference>